<proteinExistence type="predicted"/>
<evidence type="ECO:0000256" key="3">
    <source>
        <dbReference type="ARBA" id="ARBA00022475"/>
    </source>
</evidence>
<dbReference type="EMBL" id="CAFBQV010000023">
    <property type="protein sequence ID" value="CAB5060323.1"/>
    <property type="molecule type" value="Genomic_DNA"/>
</dbReference>
<dbReference type="EMBL" id="CAFBOV010000039">
    <property type="protein sequence ID" value="CAB4991957.1"/>
    <property type="molecule type" value="Genomic_DNA"/>
</dbReference>
<feature type="transmembrane region" description="Helical" evidence="7">
    <location>
        <begin position="374"/>
        <end position="395"/>
    </location>
</feature>
<keyword evidence="6 7" id="KW-0472">Membrane</keyword>
<keyword evidence="5 7" id="KW-1133">Transmembrane helix</keyword>
<evidence type="ECO:0000313" key="14">
    <source>
        <dbReference type="EMBL" id="CAB5060323.1"/>
    </source>
</evidence>
<evidence type="ECO:0000313" key="9">
    <source>
        <dbReference type="EMBL" id="CAB4541873.1"/>
    </source>
</evidence>
<dbReference type="SUPFAM" id="SSF103473">
    <property type="entry name" value="MFS general substrate transporter"/>
    <property type="match status" value="1"/>
</dbReference>
<dbReference type="EMBL" id="CAFAAP010000184">
    <property type="protein sequence ID" value="CAB4811538.1"/>
    <property type="molecule type" value="Genomic_DNA"/>
</dbReference>
<evidence type="ECO:0000256" key="2">
    <source>
        <dbReference type="ARBA" id="ARBA00022448"/>
    </source>
</evidence>
<evidence type="ECO:0000259" key="8">
    <source>
        <dbReference type="PROSITE" id="PS50850"/>
    </source>
</evidence>
<dbReference type="GO" id="GO:0005886">
    <property type="term" value="C:plasma membrane"/>
    <property type="evidence" value="ECO:0007669"/>
    <property type="project" value="UniProtKB-SubCell"/>
</dbReference>
<gene>
    <name evidence="9" type="ORF">UFOPK1353_00976</name>
    <name evidence="10" type="ORF">UFOPK1826_00156</name>
    <name evidence="11" type="ORF">UFOPK2292_00163</name>
    <name evidence="12" type="ORF">UFOPK3026_01145</name>
    <name evidence="13" type="ORF">UFOPK4020_00305</name>
    <name evidence="14" type="ORF">UFOPK4345_00254</name>
</gene>
<dbReference type="PANTHER" id="PTHR43266:SF2">
    <property type="entry name" value="MAJOR FACILITATOR SUPERFAMILY (MFS) PROFILE DOMAIN-CONTAINING PROTEIN"/>
    <property type="match status" value="1"/>
</dbReference>
<dbReference type="PANTHER" id="PTHR43266">
    <property type="entry name" value="MACROLIDE-EFFLUX PROTEIN"/>
    <property type="match status" value="1"/>
</dbReference>
<dbReference type="Pfam" id="PF05977">
    <property type="entry name" value="MFS_3"/>
    <property type="match status" value="1"/>
</dbReference>
<dbReference type="CDD" id="cd06173">
    <property type="entry name" value="MFS_MefA_like"/>
    <property type="match status" value="1"/>
</dbReference>
<accession>A0A6J7NFK8</accession>
<evidence type="ECO:0000256" key="4">
    <source>
        <dbReference type="ARBA" id="ARBA00022692"/>
    </source>
</evidence>
<evidence type="ECO:0000313" key="12">
    <source>
        <dbReference type="EMBL" id="CAB4811538.1"/>
    </source>
</evidence>
<dbReference type="Gene3D" id="1.20.1250.20">
    <property type="entry name" value="MFS general substrate transporter like domains"/>
    <property type="match status" value="1"/>
</dbReference>
<evidence type="ECO:0000313" key="13">
    <source>
        <dbReference type="EMBL" id="CAB4991957.1"/>
    </source>
</evidence>
<evidence type="ECO:0000256" key="1">
    <source>
        <dbReference type="ARBA" id="ARBA00004651"/>
    </source>
</evidence>
<feature type="transmembrane region" description="Helical" evidence="7">
    <location>
        <begin position="140"/>
        <end position="162"/>
    </location>
</feature>
<dbReference type="GO" id="GO:0022857">
    <property type="term" value="F:transmembrane transporter activity"/>
    <property type="evidence" value="ECO:0007669"/>
    <property type="project" value="InterPro"/>
</dbReference>
<organism evidence="13">
    <name type="scientific">freshwater metagenome</name>
    <dbReference type="NCBI Taxonomy" id="449393"/>
    <lineage>
        <taxon>unclassified sequences</taxon>
        <taxon>metagenomes</taxon>
        <taxon>ecological metagenomes</taxon>
    </lineage>
</organism>
<keyword evidence="2" id="KW-0813">Transport</keyword>
<dbReference type="InterPro" id="IPR036259">
    <property type="entry name" value="MFS_trans_sf"/>
</dbReference>
<dbReference type="EMBL" id="CAEZUN010000012">
    <property type="protein sequence ID" value="CAB4592711.1"/>
    <property type="molecule type" value="Genomic_DNA"/>
</dbReference>
<feature type="transmembrane region" description="Helical" evidence="7">
    <location>
        <begin position="168"/>
        <end position="186"/>
    </location>
</feature>
<dbReference type="AlphaFoldDB" id="A0A6J7NFK8"/>
<dbReference type="InterPro" id="IPR010290">
    <property type="entry name" value="TM_effector"/>
</dbReference>
<feature type="transmembrane region" description="Helical" evidence="7">
    <location>
        <begin position="258"/>
        <end position="278"/>
    </location>
</feature>
<dbReference type="PRINTS" id="PR01988">
    <property type="entry name" value="EXPORTERBACE"/>
</dbReference>
<feature type="transmembrane region" description="Helical" evidence="7">
    <location>
        <begin position="285"/>
        <end position="303"/>
    </location>
</feature>
<evidence type="ECO:0000313" key="10">
    <source>
        <dbReference type="EMBL" id="CAB4592711.1"/>
    </source>
</evidence>
<feature type="transmembrane region" description="Helical" evidence="7">
    <location>
        <begin position="346"/>
        <end position="368"/>
    </location>
</feature>
<dbReference type="EMBL" id="CAEZWU010000014">
    <property type="protein sequence ID" value="CAB4659445.1"/>
    <property type="molecule type" value="Genomic_DNA"/>
</dbReference>
<evidence type="ECO:0000256" key="6">
    <source>
        <dbReference type="ARBA" id="ARBA00023136"/>
    </source>
</evidence>
<feature type="domain" description="Major facilitator superfamily (MFS) profile" evidence="8">
    <location>
        <begin position="1"/>
        <end position="400"/>
    </location>
</feature>
<sequence>MFSVLKANRDLRLLFVAQNLSFIGDWFTFVALAGLVQDLTGSKFLVSLLLVAFSLPSFLASPIGGPVADKHDRRKVLIVVSILQALAACGFLLIGDSHVWIAFVAQSAIAALASFVRPALEAAIPNLARDPDELRQANALFGSSWGVMLAVGAGIGGIFSQIFGRQAAFIADIATFVIAALLIALVNRPMQEARAAGHSKKIRPIADMREALQLAKSDSVIMSLLMSKMTFAIGAGVVSQLAVFAADSFKSGDAGRGIMLGLRGLGSALGPLLAARFVKNDLSKVILVCGVAGLGFAGGYLAAAASPFFIVACVCIGFAHLGGGAQWTLSTYGLQMRCPDEMRGRVLAGDFALITLSLGLSSLLSGVVSEIIGARGTIAVFALLAICASLIYLFATRGVRQNLSEELRRRQ</sequence>
<keyword evidence="4 7" id="KW-0812">Transmembrane</keyword>
<dbReference type="PROSITE" id="PS50850">
    <property type="entry name" value="MFS"/>
    <property type="match status" value="1"/>
</dbReference>
<evidence type="ECO:0000256" key="7">
    <source>
        <dbReference type="SAM" id="Phobius"/>
    </source>
</evidence>
<feature type="transmembrane region" description="Helical" evidence="7">
    <location>
        <begin position="229"/>
        <end position="246"/>
    </location>
</feature>
<feature type="transmembrane region" description="Helical" evidence="7">
    <location>
        <begin position="76"/>
        <end position="94"/>
    </location>
</feature>
<feature type="transmembrane region" description="Helical" evidence="7">
    <location>
        <begin position="12"/>
        <end position="32"/>
    </location>
</feature>
<protein>
    <submittedName>
        <fullName evidence="13">Unannotated protein</fullName>
    </submittedName>
</protein>
<evidence type="ECO:0000256" key="5">
    <source>
        <dbReference type="ARBA" id="ARBA00022989"/>
    </source>
</evidence>
<reference evidence="13" key="1">
    <citation type="submission" date="2020-05" db="EMBL/GenBank/DDBJ databases">
        <authorList>
            <person name="Chiriac C."/>
            <person name="Salcher M."/>
            <person name="Ghai R."/>
            <person name="Kavagutti S V."/>
        </authorList>
    </citation>
    <scope>NUCLEOTIDE SEQUENCE</scope>
</reference>
<feature type="transmembrane region" description="Helical" evidence="7">
    <location>
        <begin position="44"/>
        <end position="64"/>
    </location>
</feature>
<keyword evidence="3" id="KW-1003">Cell membrane</keyword>
<feature type="transmembrane region" description="Helical" evidence="7">
    <location>
        <begin position="100"/>
        <end position="120"/>
    </location>
</feature>
<dbReference type="EMBL" id="CAEZSE010000176">
    <property type="protein sequence ID" value="CAB4541873.1"/>
    <property type="molecule type" value="Genomic_DNA"/>
</dbReference>
<comment type="subcellular location">
    <subcellularLocation>
        <location evidence="1">Cell membrane</location>
        <topology evidence="1">Multi-pass membrane protein</topology>
    </subcellularLocation>
</comment>
<feature type="transmembrane region" description="Helical" evidence="7">
    <location>
        <begin position="309"/>
        <end position="334"/>
    </location>
</feature>
<evidence type="ECO:0000313" key="11">
    <source>
        <dbReference type="EMBL" id="CAB4659445.1"/>
    </source>
</evidence>
<name>A0A6J7NFK8_9ZZZZ</name>
<dbReference type="InterPro" id="IPR020846">
    <property type="entry name" value="MFS_dom"/>
</dbReference>
<dbReference type="InterPro" id="IPR022324">
    <property type="entry name" value="Bacilysin_exporter_BacE_put"/>
</dbReference>